<evidence type="ECO:0000259" key="5">
    <source>
        <dbReference type="PROSITE" id="PS50111"/>
    </source>
</evidence>
<feature type="transmembrane region" description="Helical" evidence="4">
    <location>
        <begin position="115"/>
        <end position="132"/>
    </location>
</feature>
<dbReference type="GO" id="GO:0007165">
    <property type="term" value="P:signal transduction"/>
    <property type="evidence" value="ECO:0007669"/>
    <property type="project" value="UniProtKB-KW"/>
</dbReference>
<keyword evidence="4" id="KW-0812">Transmembrane</keyword>
<dbReference type="Gene3D" id="1.10.287.950">
    <property type="entry name" value="Methyl-accepting chemotaxis protein"/>
    <property type="match status" value="1"/>
</dbReference>
<sequence>MTAIQQLKVLDMRNRNKLMLIMYLITTILGSISLLTSGQNTWSIYFYIFQIIFYPLVFFLAHKYKKEIIFPYTIVIVMNLFNLSLLWKDGGSLSTAMTIFFFSVFSAVQFNGRIFGIGYVLGFITLIMNNLYPAKGYAYLTEELSSFVIIYLFSGVILGMLIFLNQKQYKKLQEYIHLAEEDNKTKEKQKNRLEMEIANIAESITKISEKVQFSLTSQEEMKIAMSEVSAGSQVQSEQISGIAENAQRNLLVINEMNKITKELIEDSIKSSSLASEGQAKAMDLTNEMDHLQNVIAKLNENFTVLTQKIEETNQFANDIKQITEQTNLLALNASIEAARAGEAGKGFSVVAEEIRKLADLTKDITTKITDNLSQVNTSNELAQANMQTSSDSLDQSVNTTKEVHSYFTQLDIMLKKLNTQFKKFEDHSNEVGKNSVNVESSTTEFAAIIEEATASIQQVSASIESMTEDNHSIAAYIQDTANSAENIKNSF</sequence>
<keyword evidence="7" id="KW-1185">Reference proteome</keyword>
<name>A0A0Q3WU32_9BACI</name>
<evidence type="ECO:0000313" key="7">
    <source>
        <dbReference type="Proteomes" id="UP000051888"/>
    </source>
</evidence>
<feature type="transmembrane region" description="Helical" evidence="4">
    <location>
        <begin position="44"/>
        <end position="61"/>
    </location>
</feature>
<dbReference type="InterPro" id="IPR004089">
    <property type="entry name" value="MCPsignal_dom"/>
</dbReference>
<dbReference type="PATRIC" id="fig|157838.3.peg.4396"/>
<dbReference type="OrthoDB" id="242546at2"/>
<dbReference type="GO" id="GO:0016020">
    <property type="term" value="C:membrane"/>
    <property type="evidence" value="ECO:0007669"/>
    <property type="project" value="InterPro"/>
</dbReference>
<keyword evidence="3" id="KW-0175">Coiled coil</keyword>
<evidence type="ECO:0000256" key="1">
    <source>
        <dbReference type="ARBA" id="ARBA00023224"/>
    </source>
</evidence>
<dbReference type="STRING" id="157838.AN964_19915"/>
<dbReference type="PANTHER" id="PTHR32089:SF112">
    <property type="entry name" value="LYSOZYME-LIKE PROTEIN-RELATED"/>
    <property type="match status" value="1"/>
</dbReference>
<feature type="coiled-coil region" evidence="3">
    <location>
        <begin position="169"/>
        <end position="210"/>
    </location>
</feature>
<feature type="transmembrane region" description="Helical" evidence="4">
    <location>
        <begin position="144"/>
        <end position="164"/>
    </location>
</feature>
<comment type="caution">
    <text evidence="6">The sequence shown here is derived from an EMBL/GenBank/DDBJ whole genome shotgun (WGS) entry which is preliminary data.</text>
</comment>
<dbReference type="PROSITE" id="PS50111">
    <property type="entry name" value="CHEMOTAXIS_TRANSDUC_2"/>
    <property type="match status" value="1"/>
</dbReference>
<keyword evidence="4" id="KW-1133">Transmembrane helix</keyword>
<evidence type="ECO:0000256" key="2">
    <source>
        <dbReference type="PROSITE-ProRule" id="PRU00284"/>
    </source>
</evidence>
<dbReference type="AlphaFoldDB" id="A0A0Q3WU32"/>
<protein>
    <recommendedName>
        <fullName evidence="5">Methyl-accepting transducer domain-containing protein</fullName>
    </recommendedName>
</protein>
<reference evidence="6 7" key="1">
    <citation type="submission" date="2015-09" db="EMBL/GenBank/DDBJ databases">
        <title>Genome sequencing project for genomic taxonomy and phylogenomics of Bacillus-like bacteria.</title>
        <authorList>
            <person name="Liu B."/>
            <person name="Wang J."/>
            <person name="Zhu Y."/>
            <person name="Liu G."/>
            <person name="Chen Q."/>
            <person name="Chen Z."/>
            <person name="Lan J."/>
            <person name="Che J."/>
            <person name="Ge C."/>
            <person name="Shi H."/>
            <person name="Pan Z."/>
            <person name="Liu X."/>
        </authorList>
    </citation>
    <scope>NUCLEOTIDE SEQUENCE [LARGE SCALE GENOMIC DNA]</scope>
    <source>
        <strain evidence="6 7">LMG 18435</strain>
    </source>
</reference>
<keyword evidence="4" id="KW-0472">Membrane</keyword>
<dbReference type="SMART" id="SM00283">
    <property type="entry name" value="MA"/>
    <property type="match status" value="1"/>
</dbReference>
<feature type="coiled-coil region" evidence="3">
    <location>
        <begin position="281"/>
        <end position="308"/>
    </location>
</feature>
<dbReference type="EMBL" id="LJJC01000006">
    <property type="protein sequence ID" value="KQL51259.1"/>
    <property type="molecule type" value="Genomic_DNA"/>
</dbReference>
<organism evidence="6 7">
    <name type="scientific">Heyndrickxia shackletonii</name>
    <dbReference type="NCBI Taxonomy" id="157838"/>
    <lineage>
        <taxon>Bacteria</taxon>
        <taxon>Bacillati</taxon>
        <taxon>Bacillota</taxon>
        <taxon>Bacilli</taxon>
        <taxon>Bacillales</taxon>
        <taxon>Bacillaceae</taxon>
        <taxon>Heyndrickxia</taxon>
    </lineage>
</organism>
<feature type="transmembrane region" description="Helical" evidence="4">
    <location>
        <begin position="68"/>
        <end position="87"/>
    </location>
</feature>
<dbReference type="Proteomes" id="UP000051888">
    <property type="component" value="Unassembled WGS sequence"/>
</dbReference>
<proteinExistence type="predicted"/>
<evidence type="ECO:0000256" key="4">
    <source>
        <dbReference type="SAM" id="Phobius"/>
    </source>
</evidence>
<evidence type="ECO:0000256" key="3">
    <source>
        <dbReference type="SAM" id="Coils"/>
    </source>
</evidence>
<gene>
    <name evidence="6" type="ORF">AN964_19915</name>
</gene>
<dbReference type="RefSeq" id="WP_055741565.1">
    <property type="nucleotide sequence ID" value="NZ_JAAIWL010000004.1"/>
</dbReference>
<dbReference type="PANTHER" id="PTHR32089">
    <property type="entry name" value="METHYL-ACCEPTING CHEMOTAXIS PROTEIN MCPB"/>
    <property type="match status" value="1"/>
</dbReference>
<dbReference type="SUPFAM" id="SSF58104">
    <property type="entry name" value="Methyl-accepting chemotaxis protein (MCP) signaling domain"/>
    <property type="match status" value="1"/>
</dbReference>
<feature type="domain" description="Methyl-accepting transducer" evidence="5">
    <location>
        <begin position="210"/>
        <end position="460"/>
    </location>
</feature>
<evidence type="ECO:0000313" key="6">
    <source>
        <dbReference type="EMBL" id="KQL51259.1"/>
    </source>
</evidence>
<keyword evidence="1 2" id="KW-0807">Transducer</keyword>
<feature type="transmembrane region" description="Helical" evidence="4">
    <location>
        <begin position="20"/>
        <end position="38"/>
    </location>
</feature>
<accession>A0A0Q3WU32</accession>
<dbReference type="Pfam" id="PF00015">
    <property type="entry name" value="MCPsignal"/>
    <property type="match status" value="1"/>
</dbReference>